<proteinExistence type="predicted"/>
<name>A0ABX2FAB5_9PSEU</name>
<evidence type="ECO:0000313" key="7">
    <source>
        <dbReference type="Proteomes" id="UP000763557"/>
    </source>
</evidence>
<evidence type="ECO:0000256" key="1">
    <source>
        <dbReference type="ARBA" id="ARBA00023015"/>
    </source>
</evidence>
<evidence type="ECO:0000256" key="2">
    <source>
        <dbReference type="ARBA" id="ARBA00023125"/>
    </source>
</evidence>
<dbReference type="Gene3D" id="1.10.357.10">
    <property type="entry name" value="Tetracycline Repressor, domain 2"/>
    <property type="match status" value="1"/>
</dbReference>
<dbReference type="Proteomes" id="UP000763557">
    <property type="component" value="Unassembled WGS sequence"/>
</dbReference>
<dbReference type="SUPFAM" id="SSF46689">
    <property type="entry name" value="Homeodomain-like"/>
    <property type="match status" value="1"/>
</dbReference>
<organism evidence="6 7">
    <name type="scientific">Kibdelosporangium persicum</name>
    <dbReference type="NCBI Taxonomy" id="2698649"/>
    <lineage>
        <taxon>Bacteria</taxon>
        <taxon>Bacillati</taxon>
        <taxon>Actinomycetota</taxon>
        <taxon>Actinomycetes</taxon>
        <taxon>Pseudonocardiales</taxon>
        <taxon>Pseudonocardiaceae</taxon>
        <taxon>Kibdelosporangium</taxon>
    </lineage>
</organism>
<dbReference type="InterPro" id="IPR049484">
    <property type="entry name" value="Rv0078-like_C"/>
</dbReference>
<gene>
    <name evidence="6" type="ORF">GC106_54680</name>
</gene>
<keyword evidence="7" id="KW-1185">Reference proteome</keyword>
<protein>
    <submittedName>
        <fullName evidence="6">Transcriptional regulator</fullName>
    </submittedName>
</protein>
<keyword evidence="1" id="KW-0805">Transcription regulation</keyword>
<dbReference type="PRINTS" id="PR00455">
    <property type="entry name" value="HTHTETR"/>
</dbReference>
<keyword evidence="2 4" id="KW-0238">DNA-binding</keyword>
<dbReference type="InterPro" id="IPR036271">
    <property type="entry name" value="Tet_transcr_reg_TetR-rel_C_sf"/>
</dbReference>
<feature type="DNA-binding region" description="H-T-H motif" evidence="4">
    <location>
        <begin position="36"/>
        <end position="55"/>
    </location>
</feature>
<comment type="caution">
    <text evidence="6">The sequence shown here is derived from an EMBL/GenBank/DDBJ whole genome shotgun (WGS) entry which is preliminary data.</text>
</comment>
<dbReference type="Pfam" id="PF00440">
    <property type="entry name" value="TetR_N"/>
    <property type="match status" value="1"/>
</dbReference>
<dbReference type="PANTHER" id="PTHR30055:SF234">
    <property type="entry name" value="HTH-TYPE TRANSCRIPTIONAL REGULATOR BETI"/>
    <property type="match status" value="1"/>
</dbReference>
<dbReference type="PANTHER" id="PTHR30055">
    <property type="entry name" value="HTH-TYPE TRANSCRIPTIONAL REGULATOR RUTR"/>
    <property type="match status" value="1"/>
</dbReference>
<keyword evidence="3" id="KW-0804">Transcription</keyword>
<dbReference type="InterPro" id="IPR050109">
    <property type="entry name" value="HTH-type_TetR-like_transc_reg"/>
</dbReference>
<accession>A0ABX2FAB5</accession>
<sequence length="200" mass="22168">MAMMRSRRADYSESTKQALVDSATDLFTKNGYAATSLDAIVKRARVTKGALYHHFSGKQALFEAAFNQVETRAMAQLSKAIDSAGSPWERALDGVQEYIRVCLDPAYQRLVIREAPVVMGIERWREAEEHFSFGIVRSVLERLIEAGEIGDVPVEVTARMMFASLSAGAQIIADASDPKKASAEVFTALIHMIEGIRRDR</sequence>
<evidence type="ECO:0000313" key="6">
    <source>
        <dbReference type="EMBL" id="NRN68227.1"/>
    </source>
</evidence>
<evidence type="ECO:0000259" key="5">
    <source>
        <dbReference type="PROSITE" id="PS50977"/>
    </source>
</evidence>
<dbReference type="InterPro" id="IPR001647">
    <property type="entry name" value="HTH_TetR"/>
</dbReference>
<dbReference type="InterPro" id="IPR023772">
    <property type="entry name" value="DNA-bd_HTH_TetR-type_CS"/>
</dbReference>
<dbReference type="InterPro" id="IPR009057">
    <property type="entry name" value="Homeodomain-like_sf"/>
</dbReference>
<evidence type="ECO:0000256" key="4">
    <source>
        <dbReference type="PROSITE-ProRule" id="PRU00335"/>
    </source>
</evidence>
<dbReference type="PROSITE" id="PS01081">
    <property type="entry name" value="HTH_TETR_1"/>
    <property type="match status" value="1"/>
</dbReference>
<evidence type="ECO:0000256" key="3">
    <source>
        <dbReference type="ARBA" id="ARBA00023163"/>
    </source>
</evidence>
<dbReference type="Pfam" id="PF21351">
    <property type="entry name" value="TetR_C_41"/>
    <property type="match status" value="1"/>
</dbReference>
<feature type="domain" description="HTH tetR-type" evidence="5">
    <location>
        <begin position="13"/>
        <end position="73"/>
    </location>
</feature>
<dbReference type="EMBL" id="JAAATY010000018">
    <property type="protein sequence ID" value="NRN68227.1"/>
    <property type="molecule type" value="Genomic_DNA"/>
</dbReference>
<dbReference type="SUPFAM" id="SSF48498">
    <property type="entry name" value="Tetracyclin repressor-like, C-terminal domain"/>
    <property type="match status" value="1"/>
</dbReference>
<dbReference type="PROSITE" id="PS50977">
    <property type="entry name" value="HTH_TETR_2"/>
    <property type="match status" value="1"/>
</dbReference>
<reference evidence="6 7" key="1">
    <citation type="submission" date="2020-01" db="EMBL/GenBank/DDBJ databases">
        <title>Kibdelosporangium persica a novel Actinomycetes from a hot desert in Iran.</title>
        <authorList>
            <person name="Safaei N."/>
            <person name="Zaburannyi N."/>
            <person name="Mueller R."/>
            <person name="Wink J."/>
        </authorList>
    </citation>
    <scope>NUCLEOTIDE SEQUENCE [LARGE SCALE GENOMIC DNA]</scope>
    <source>
        <strain evidence="6 7">4NS15</strain>
    </source>
</reference>